<reference evidence="2" key="1">
    <citation type="journal article" date="2019" name="Nat. Commun.">
        <title>The genome of broomcorn millet.</title>
        <authorList>
            <person name="Zou C."/>
            <person name="Miki D."/>
            <person name="Li D."/>
            <person name="Tang Q."/>
            <person name="Xiao L."/>
            <person name="Rajput S."/>
            <person name="Deng P."/>
            <person name="Jia W."/>
            <person name="Huang R."/>
            <person name="Zhang M."/>
            <person name="Sun Y."/>
            <person name="Hu J."/>
            <person name="Fu X."/>
            <person name="Schnable P.S."/>
            <person name="Li F."/>
            <person name="Zhang H."/>
            <person name="Feng B."/>
            <person name="Zhu X."/>
            <person name="Liu R."/>
            <person name="Schnable J.C."/>
            <person name="Zhu J.-K."/>
            <person name="Zhang H."/>
        </authorList>
    </citation>
    <scope>NUCLEOTIDE SEQUENCE [LARGE SCALE GENOMIC DNA]</scope>
</reference>
<dbReference type="Pfam" id="PF04882">
    <property type="entry name" value="Peroxin-3"/>
    <property type="match status" value="1"/>
</dbReference>
<dbReference type="GO" id="GO:0030674">
    <property type="term" value="F:protein-macromolecule adaptor activity"/>
    <property type="evidence" value="ECO:0007669"/>
    <property type="project" value="TreeGrafter"/>
</dbReference>
<protein>
    <submittedName>
        <fullName evidence="1">Peroxisome biogenesis protein 3-1-like</fullName>
    </submittedName>
</protein>
<keyword evidence="2" id="KW-1185">Reference proteome</keyword>
<dbReference type="GO" id="GO:0045046">
    <property type="term" value="P:protein import into peroxisome membrane"/>
    <property type="evidence" value="ECO:0007669"/>
    <property type="project" value="TreeGrafter"/>
</dbReference>
<dbReference type="OrthoDB" id="45930at2759"/>
<dbReference type="Proteomes" id="UP000275267">
    <property type="component" value="Unassembled WGS sequence"/>
</dbReference>
<dbReference type="STRING" id="4540.A0A3L6TA42"/>
<name>A0A3L6TA42_PANMI</name>
<dbReference type="PANTHER" id="PTHR28080">
    <property type="entry name" value="PEROXISOMAL BIOGENESIS FACTOR 3"/>
    <property type="match status" value="1"/>
</dbReference>
<sequence length="378" mass="42889">MLTSARGFWARHRRKILVSLGVAGAGYAAYRLYDAHRAQLLRVEQLRASEEQAADDLVKNQLQEHFEKVQSICGTTTLPLAMHQLCENITSQLDISKLTDKLRQGKAESSALTPKEKYDTWEEIKIKSFTKTVSSMWAMTLLSLYTRVQVTILGRHLYLDFARGTHDVQLQEESTFSENGHKSFLTTADYLPTGKINAYIMHMQRAATEVLKEKKLKDLMSTDEVLQTVLQILDMFMSLCEDNSWIQYLIPDDAIVQAQLMAVSTSGFDDSSLLNDFRKLEQLMAETRVVLASDDFRNIMEKSLRKIADMVIEDLAAQTGIPSPPSGLPLATLLPRVAHLSSPLLEEPNKNKYIQMIRSMPEVELFYTFLYANMPPET</sequence>
<evidence type="ECO:0000313" key="1">
    <source>
        <dbReference type="EMBL" id="RLN35124.1"/>
    </source>
</evidence>
<organism evidence="1 2">
    <name type="scientific">Panicum miliaceum</name>
    <name type="common">Proso millet</name>
    <name type="synonym">Broomcorn millet</name>
    <dbReference type="NCBI Taxonomy" id="4540"/>
    <lineage>
        <taxon>Eukaryota</taxon>
        <taxon>Viridiplantae</taxon>
        <taxon>Streptophyta</taxon>
        <taxon>Embryophyta</taxon>
        <taxon>Tracheophyta</taxon>
        <taxon>Spermatophyta</taxon>
        <taxon>Magnoliopsida</taxon>
        <taxon>Liliopsida</taxon>
        <taxon>Poales</taxon>
        <taxon>Poaceae</taxon>
        <taxon>PACMAD clade</taxon>
        <taxon>Panicoideae</taxon>
        <taxon>Panicodae</taxon>
        <taxon>Paniceae</taxon>
        <taxon>Panicinae</taxon>
        <taxon>Panicum</taxon>
        <taxon>Panicum sect. Panicum</taxon>
    </lineage>
</organism>
<dbReference type="GO" id="GO:0005778">
    <property type="term" value="C:peroxisomal membrane"/>
    <property type="evidence" value="ECO:0007669"/>
    <property type="project" value="InterPro"/>
</dbReference>
<dbReference type="EMBL" id="PQIB02000002">
    <property type="protein sequence ID" value="RLN35124.1"/>
    <property type="molecule type" value="Genomic_DNA"/>
</dbReference>
<accession>A0A3L6TA42</accession>
<dbReference type="PANTHER" id="PTHR28080:SF1">
    <property type="entry name" value="PEROXISOMAL BIOGENESIS FACTOR 3"/>
    <property type="match status" value="1"/>
</dbReference>
<gene>
    <name evidence="1" type="ORF">C2845_PM03G31440</name>
</gene>
<comment type="caution">
    <text evidence="1">The sequence shown here is derived from an EMBL/GenBank/DDBJ whole genome shotgun (WGS) entry which is preliminary data.</text>
</comment>
<proteinExistence type="predicted"/>
<evidence type="ECO:0000313" key="2">
    <source>
        <dbReference type="Proteomes" id="UP000275267"/>
    </source>
</evidence>
<dbReference type="InterPro" id="IPR006966">
    <property type="entry name" value="Peroxin-3"/>
</dbReference>
<dbReference type="AlphaFoldDB" id="A0A3L6TA42"/>